<evidence type="ECO:0000313" key="12">
    <source>
        <dbReference type="Proteomes" id="UP001522905"/>
    </source>
</evidence>
<keyword evidence="3 10" id="KW-0808">Transferase</keyword>
<keyword evidence="4 10" id="KW-0812">Transmembrane</keyword>
<feature type="transmembrane region" description="Helical" evidence="10">
    <location>
        <begin position="134"/>
        <end position="155"/>
    </location>
</feature>
<dbReference type="Proteomes" id="UP001522905">
    <property type="component" value="Unassembled WGS sequence"/>
</dbReference>
<comment type="subunit">
    <text evidence="10">Probably interacts with PlsX.</text>
</comment>
<name>A0ABT0HZU8_9LACO</name>
<evidence type="ECO:0000256" key="2">
    <source>
        <dbReference type="ARBA" id="ARBA00022516"/>
    </source>
</evidence>
<evidence type="ECO:0000256" key="10">
    <source>
        <dbReference type="HAMAP-Rule" id="MF_01043"/>
    </source>
</evidence>
<proteinExistence type="inferred from homology"/>
<feature type="transmembrane region" description="Helical" evidence="10">
    <location>
        <begin position="81"/>
        <end position="100"/>
    </location>
</feature>
<evidence type="ECO:0000256" key="3">
    <source>
        <dbReference type="ARBA" id="ARBA00022679"/>
    </source>
</evidence>
<dbReference type="NCBIfam" id="TIGR00023">
    <property type="entry name" value="glycerol-3-phosphate 1-O-acyltransferase PlsY"/>
    <property type="match status" value="1"/>
</dbReference>
<dbReference type="EMBL" id="JAJIAO010000001">
    <property type="protein sequence ID" value="MCK8624106.1"/>
    <property type="molecule type" value="Genomic_DNA"/>
</dbReference>
<keyword evidence="9 10" id="KW-1208">Phospholipid metabolism</keyword>
<keyword evidence="8 10" id="KW-0594">Phospholipid biosynthesis</keyword>
<keyword evidence="2 10" id="KW-0444">Lipid biosynthesis</keyword>
<organism evidence="11 12">
    <name type="scientific">Apilactobacillus xinyiensis</name>
    <dbReference type="NCBI Taxonomy" id="2841032"/>
    <lineage>
        <taxon>Bacteria</taxon>
        <taxon>Bacillati</taxon>
        <taxon>Bacillota</taxon>
        <taxon>Bacilli</taxon>
        <taxon>Lactobacillales</taxon>
        <taxon>Lactobacillaceae</taxon>
        <taxon>Apilactobacillus</taxon>
    </lineage>
</organism>
<evidence type="ECO:0000313" key="11">
    <source>
        <dbReference type="EMBL" id="MCK8624106.1"/>
    </source>
</evidence>
<dbReference type="InterPro" id="IPR003811">
    <property type="entry name" value="G3P_acylTferase_PlsY"/>
</dbReference>
<evidence type="ECO:0000256" key="5">
    <source>
        <dbReference type="ARBA" id="ARBA00022989"/>
    </source>
</evidence>
<gene>
    <name evidence="10 11" type="primary">plsY</name>
    <name evidence="11" type="ORF">LNP07_01020</name>
</gene>
<comment type="subcellular location">
    <subcellularLocation>
        <location evidence="10">Cell membrane</location>
        <topology evidence="10">Multi-pass membrane protein</topology>
    </subcellularLocation>
</comment>
<dbReference type="SMART" id="SM01207">
    <property type="entry name" value="G3P_acyltransf"/>
    <property type="match status" value="1"/>
</dbReference>
<comment type="caution">
    <text evidence="11">The sequence shown here is derived from an EMBL/GenBank/DDBJ whole genome shotgun (WGS) entry which is preliminary data.</text>
</comment>
<dbReference type="RefSeq" id="WP_248601403.1">
    <property type="nucleotide sequence ID" value="NZ_BPLL01000003.1"/>
</dbReference>
<keyword evidence="7 10" id="KW-0472">Membrane</keyword>
<comment type="pathway">
    <text evidence="10">Lipid metabolism; phospholipid metabolism.</text>
</comment>
<comment type="similarity">
    <text evidence="10">Belongs to the PlsY family.</text>
</comment>
<evidence type="ECO:0000256" key="6">
    <source>
        <dbReference type="ARBA" id="ARBA00023098"/>
    </source>
</evidence>
<evidence type="ECO:0000256" key="7">
    <source>
        <dbReference type="ARBA" id="ARBA00023136"/>
    </source>
</evidence>
<evidence type="ECO:0000256" key="9">
    <source>
        <dbReference type="ARBA" id="ARBA00023264"/>
    </source>
</evidence>
<evidence type="ECO:0000256" key="4">
    <source>
        <dbReference type="ARBA" id="ARBA00022692"/>
    </source>
</evidence>
<feature type="transmembrane region" description="Helical" evidence="10">
    <location>
        <begin position="106"/>
        <end position="127"/>
    </location>
</feature>
<accession>A0ABT0HZU8</accession>
<keyword evidence="11" id="KW-0012">Acyltransferase</keyword>
<comment type="catalytic activity">
    <reaction evidence="10">
        <text>an acyl phosphate + sn-glycerol 3-phosphate = a 1-acyl-sn-glycero-3-phosphate + phosphate</text>
        <dbReference type="Rhea" id="RHEA:34075"/>
        <dbReference type="ChEBI" id="CHEBI:43474"/>
        <dbReference type="ChEBI" id="CHEBI:57597"/>
        <dbReference type="ChEBI" id="CHEBI:57970"/>
        <dbReference type="ChEBI" id="CHEBI:59918"/>
        <dbReference type="EC" id="2.3.1.275"/>
    </reaction>
</comment>
<dbReference type="EC" id="2.3.1.275" evidence="10"/>
<dbReference type="PANTHER" id="PTHR30309">
    <property type="entry name" value="INNER MEMBRANE PROTEIN YGIH"/>
    <property type="match status" value="1"/>
</dbReference>
<reference evidence="11 12" key="1">
    <citation type="submission" date="2021-11" db="EMBL/GenBank/DDBJ databases">
        <title>Comparative genomics of bee honey and flower isolates.</title>
        <authorList>
            <person name="Bechtner J.D."/>
            <person name="Gallus M.K."/>
            <person name="Ehrmann M."/>
        </authorList>
    </citation>
    <scope>NUCLEOTIDE SEQUENCE [LARGE SCALE GENOMIC DNA]</scope>
    <source>
        <strain evidence="11 12">M161</strain>
    </source>
</reference>
<comment type="function">
    <text evidence="10">Catalyzes the transfer of an acyl group from acyl-phosphate (acyl-PO(4)) to glycerol-3-phosphate (G3P) to form lysophosphatidic acid (LPA). This enzyme utilizes acyl-phosphate as fatty acyl donor, but not acyl-CoA or acyl-ACP.</text>
</comment>
<dbReference type="Pfam" id="PF02660">
    <property type="entry name" value="G3P_acyltransf"/>
    <property type="match status" value="1"/>
</dbReference>
<keyword evidence="12" id="KW-1185">Reference proteome</keyword>
<evidence type="ECO:0000256" key="1">
    <source>
        <dbReference type="ARBA" id="ARBA00022475"/>
    </source>
</evidence>
<keyword evidence="5 10" id="KW-1133">Transmembrane helix</keyword>
<protein>
    <recommendedName>
        <fullName evidence="10">Glycerol-3-phosphate acyltransferase</fullName>
    </recommendedName>
    <alternativeName>
        <fullName evidence="10">Acyl-PO4 G3P acyltransferase</fullName>
    </alternativeName>
    <alternativeName>
        <fullName evidence="10">Acyl-phosphate--glycerol-3-phosphate acyltransferase</fullName>
    </alternativeName>
    <alternativeName>
        <fullName evidence="10">G3P acyltransferase</fullName>
        <shortName evidence="10">GPAT</shortName>
        <ecNumber evidence="10">2.3.1.275</ecNumber>
    </alternativeName>
    <alternativeName>
        <fullName evidence="10">Lysophosphatidic acid synthase</fullName>
        <shortName evidence="10">LPA synthase</shortName>
    </alternativeName>
</protein>
<dbReference type="PANTHER" id="PTHR30309:SF0">
    <property type="entry name" value="GLYCEROL-3-PHOSPHATE ACYLTRANSFERASE-RELATED"/>
    <property type="match status" value="1"/>
</dbReference>
<dbReference type="GO" id="GO:0004366">
    <property type="term" value="F:glycerol-3-phosphate O-acyltransferase activity"/>
    <property type="evidence" value="ECO:0007669"/>
    <property type="project" value="UniProtKB-EC"/>
</dbReference>
<keyword evidence="1 10" id="KW-1003">Cell membrane</keyword>
<sequence length="203" mass="22217">MKIAILLIVAYILGSIPNGIWIGKVFFNTDIRKHGSGNIGTTNTFRVLGKFPGALVMVLDILKGTLATLLPILFNINHVSPIIFGICAVIGHTFSVFDHFHGGKAVATSAGMLLALHPVLFVCAFVFELTFTYLTSMVSLASMISFPLITILIFINKDIPLGIIGVILSVFIIVRHLGNIKRILNGEENLMPFGLLYKRTHKQ</sequence>
<keyword evidence="6 10" id="KW-0443">Lipid metabolism</keyword>
<feature type="transmembrane region" description="Helical" evidence="10">
    <location>
        <begin position="161"/>
        <end position="178"/>
    </location>
</feature>
<dbReference type="HAMAP" id="MF_01043">
    <property type="entry name" value="PlsY"/>
    <property type="match status" value="1"/>
</dbReference>
<evidence type="ECO:0000256" key="8">
    <source>
        <dbReference type="ARBA" id="ARBA00023209"/>
    </source>
</evidence>